<dbReference type="Gene3D" id="1.10.238.10">
    <property type="entry name" value="EF-hand"/>
    <property type="match status" value="1"/>
</dbReference>
<dbReference type="CDD" id="cd00051">
    <property type="entry name" value="EFh"/>
    <property type="match status" value="1"/>
</dbReference>
<dbReference type="InterPro" id="IPR018247">
    <property type="entry name" value="EF_Hand_1_Ca_BS"/>
</dbReference>
<gene>
    <name evidence="4" type="ORF">PBAH0796_LOCUS32476</name>
</gene>
<evidence type="ECO:0000313" key="4">
    <source>
        <dbReference type="EMBL" id="CAD8388788.1"/>
    </source>
</evidence>
<dbReference type="InterPro" id="IPR002048">
    <property type="entry name" value="EF_hand_dom"/>
</dbReference>
<feature type="domain" description="EF-hand" evidence="3">
    <location>
        <begin position="77"/>
        <end position="112"/>
    </location>
</feature>
<accession>A0A7S0BAY8</accession>
<proteinExistence type="predicted"/>
<dbReference type="EMBL" id="HBEG01053365">
    <property type="protein sequence ID" value="CAD8388788.1"/>
    <property type="molecule type" value="Transcribed_RNA"/>
</dbReference>
<protein>
    <recommendedName>
        <fullName evidence="3">EF-hand domain-containing protein</fullName>
    </recommendedName>
</protein>
<evidence type="ECO:0000259" key="3">
    <source>
        <dbReference type="PROSITE" id="PS50222"/>
    </source>
</evidence>
<dbReference type="GO" id="GO:0005509">
    <property type="term" value="F:calcium ion binding"/>
    <property type="evidence" value="ECO:0007669"/>
    <property type="project" value="InterPro"/>
</dbReference>
<dbReference type="AlphaFoldDB" id="A0A7S0BAY8"/>
<organism evidence="4">
    <name type="scientific">Pyrodinium bahamense</name>
    <dbReference type="NCBI Taxonomy" id="73915"/>
    <lineage>
        <taxon>Eukaryota</taxon>
        <taxon>Sar</taxon>
        <taxon>Alveolata</taxon>
        <taxon>Dinophyceae</taxon>
        <taxon>Gonyaulacales</taxon>
        <taxon>Pyrocystaceae</taxon>
        <taxon>Pyrodinium</taxon>
    </lineage>
</organism>
<feature type="domain" description="EF-hand" evidence="3">
    <location>
        <begin position="34"/>
        <end position="69"/>
    </location>
</feature>
<dbReference type="PROSITE" id="PS50222">
    <property type="entry name" value="EF_HAND_2"/>
    <property type="match status" value="2"/>
</dbReference>
<dbReference type="SMART" id="SM00054">
    <property type="entry name" value="EFh"/>
    <property type="match status" value="2"/>
</dbReference>
<keyword evidence="1" id="KW-0106">Calcium</keyword>
<name>A0A7S0BAY8_9DINO</name>
<evidence type="ECO:0000256" key="2">
    <source>
        <dbReference type="SAM" id="MobiDB-lite"/>
    </source>
</evidence>
<reference evidence="4" key="1">
    <citation type="submission" date="2021-01" db="EMBL/GenBank/DDBJ databases">
        <authorList>
            <person name="Corre E."/>
            <person name="Pelletier E."/>
            <person name="Niang G."/>
            <person name="Scheremetjew M."/>
            <person name="Finn R."/>
            <person name="Kale V."/>
            <person name="Holt S."/>
            <person name="Cochrane G."/>
            <person name="Meng A."/>
            <person name="Brown T."/>
            <person name="Cohen L."/>
        </authorList>
    </citation>
    <scope>NUCLEOTIDE SEQUENCE</scope>
    <source>
        <strain evidence="4">Pbaha01</strain>
    </source>
</reference>
<dbReference type="PROSITE" id="PS00018">
    <property type="entry name" value="EF_HAND_1"/>
    <property type="match status" value="2"/>
</dbReference>
<feature type="region of interest" description="Disordered" evidence="2">
    <location>
        <begin position="140"/>
        <end position="193"/>
    </location>
</feature>
<evidence type="ECO:0000256" key="1">
    <source>
        <dbReference type="ARBA" id="ARBA00022837"/>
    </source>
</evidence>
<dbReference type="Pfam" id="PF13499">
    <property type="entry name" value="EF-hand_7"/>
    <property type="match status" value="1"/>
</dbReference>
<dbReference type="SUPFAM" id="SSF47473">
    <property type="entry name" value="EF-hand"/>
    <property type="match status" value="1"/>
</dbReference>
<sequence>MMNLITAILLEEAISSARMDEEMEAFFVRQKLRKMQPQFRQVFRLLDISGDGKVQIDELTRAMKRGVGVPPELRGIADVPRMIDLFDVLDFDGSGELSEAEFVDGMCQMAVSHVPVETVQILHLVRSFRREVLQALDAEPRRCTGPPLGAQPSLPVLPPADAQPPSLVDSALPSPRPSLPVTESGQDTAEHIP</sequence>
<dbReference type="InterPro" id="IPR011992">
    <property type="entry name" value="EF-hand-dom_pair"/>
</dbReference>